<name>A0AAC9FIM9_9LACO</name>
<protein>
    <submittedName>
        <fullName evidence="1">Uncharacterized protein</fullName>
    </submittedName>
</protein>
<dbReference type="EMBL" id="CP012275">
    <property type="protein sequence ID" value="AMV62512.1"/>
    <property type="molecule type" value="Genomic_DNA"/>
</dbReference>
<accession>A0AAC9FIM9</accession>
<organism evidence="1 4">
    <name type="scientific">Pediococcus damnosus</name>
    <dbReference type="NCBI Taxonomy" id="51663"/>
    <lineage>
        <taxon>Bacteria</taxon>
        <taxon>Bacillati</taxon>
        <taxon>Bacillota</taxon>
        <taxon>Bacilli</taxon>
        <taxon>Lactobacillales</taxon>
        <taxon>Lactobacillaceae</taxon>
        <taxon>Pediococcus</taxon>
    </lineage>
</organism>
<reference evidence="3 4" key="1">
    <citation type="journal article" date="2016" name="PLoS ONE">
        <title>The Identification of Novel Diagnostic Marker Genes for the Detection of Beer Spoiling Pediococcus damnosus Strains Using the BlAst Diagnostic Gene findEr.</title>
        <authorList>
            <person name="Behr J."/>
            <person name="Geissler A.J."/>
            <person name="Schmid J."/>
            <person name="Zehe A."/>
            <person name="Vogel R.F."/>
        </authorList>
    </citation>
    <scope>NUCLEOTIDE SEQUENCE [LARGE SCALE GENOMIC DNA]</scope>
    <source>
        <strain evidence="1 4">TMW 2.1533</strain>
        <strain evidence="2 3">TMW 2.1535</strain>
    </source>
</reference>
<evidence type="ECO:0000313" key="1">
    <source>
        <dbReference type="EMBL" id="AMV62512.1"/>
    </source>
</evidence>
<gene>
    <name evidence="1" type="ORF">ADU70_1018</name>
    <name evidence="2" type="ORF">ADU72_1686</name>
</gene>
<keyword evidence="3" id="KW-1185">Reference proteome</keyword>
<evidence type="ECO:0000313" key="3">
    <source>
        <dbReference type="Proteomes" id="UP000076244"/>
    </source>
</evidence>
<proteinExistence type="predicted"/>
<dbReference type="EMBL" id="CP012288">
    <property type="protein sequence ID" value="AMV67611.1"/>
    <property type="molecule type" value="Genomic_DNA"/>
</dbReference>
<dbReference type="Proteomes" id="UP000076244">
    <property type="component" value="Chromosome"/>
</dbReference>
<sequence>MEHDLNDINFSDDNHEVDFQAASLIKRNHQLLICETSSSGADFVFVGVRTKSGKL</sequence>
<dbReference type="Proteomes" id="UP000076405">
    <property type="component" value="Chromosome"/>
</dbReference>
<evidence type="ECO:0000313" key="4">
    <source>
        <dbReference type="Proteomes" id="UP000076405"/>
    </source>
</evidence>
<dbReference type="RefSeq" id="WP_155386934.1">
    <property type="nucleotide sequence ID" value="NZ_BAAAXI010000138.1"/>
</dbReference>
<evidence type="ECO:0000313" key="2">
    <source>
        <dbReference type="EMBL" id="AMV67611.1"/>
    </source>
</evidence>
<dbReference type="GeneID" id="57277480"/>
<dbReference type="AlphaFoldDB" id="A0AAC9FIM9"/>
<dbReference type="KEGG" id="pdm:ADU72_1686"/>